<gene>
    <name evidence="1" type="ORF">SAMN04487884_10669</name>
</gene>
<sequence length="152" mass="17794">MADVTENSPQDIVNRYRGMVETLSKYLKWFKENDSRAVDQKYNGSNMDSTIIFPVYDSTVLSFVKDAQASGLMDRNYVYLYSRKNLKTWKDELEYISNVDIMHLDDINRIISKYVLGGQVKAGMWSEAVQHGIFEHAVRKMQELIELWDHEN</sequence>
<accession>A0A1H9PKN9</accession>
<dbReference type="Proteomes" id="UP000182584">
    <property type="component" value="Unassembled WGS sequence"/>
</dbReference>
<protein>
    <submittedName>
        <fullName evidence="1">Uncharacterized protein</fullName>
    </submittedName>
</protein>
<reference evidence="1 2" key="1">
    <citation type="submission" date="2016-10" db="EMBL/GenBank/DDBJ databases">
        <authorList>
            <person name="de Groot N.N."/>
        </authorList>
    </citation>
    <scope>NUCLEOTIDE SEQUENCE [LARGE SCALE GENOMIC DNA]</scope>
    <source>
        <strain evidence="1 2">AR40</strain>
    </source>
</reference>
<dbReference type="EMBL" id="FOGJ01000006">
    <property type="protein sequence ID" value="SER48782.1"/>
    <property type="molecule type" value="Genomic_DNA"/>
</dbReference>
<proteinExistence type="predicted"/>
<evidence type="ECO:0000313" key="2">
    <source>
        <dbReference type="Proteomes" id="UP000182584"/>
    </source>
</evidence>
<dbReference type="AlphaFoldDB" id="A0A1H9PKN9"/>
<dbReference type="RefSeq" id="WP_022759271.1">
    <property type="nucleotide sequence ID" value="NZ_FOGJ01000006.1"/>
</dbReference>
<organism evidence="1 2">
    <name type="scientific">Butyrivibrio fibrisolvens</name>
    <dbReference type="NCBI Taxonomy" id="831"/>
    <lineage>
        <taxon>Bacteria</taxon>
        <taxon>Bacillati</taxon>
        <taxon>Bacillota</taxon>
        <taxon>Clostridia</taxon>
        <taxon>Lachnospirales</taxon>
        <taxon>Lachnospiraceae</taxon>
        <taxon>Butyrivibrio</taxon>
    </lineage>
</organism>
<dbReference type="eggNOG" id="ENOG5033Z3A">
    <property type="taxonomic scope" value="Bacteria"/>
</dbReference>
<dbReference type="OrthoDB" id="2049991at2"/>
<name>A0A1H9PKN9_BUTFI</name>
<evidence type="ECO:0000313" key="1">
    <source>
        <dbReference type="EMBL" id="SER48782.1"/>
    </source>
</evidence>